<protein>
    <submittedName>
        <fullName evidence="1">Uncharacterized protein</fullName>
    </submittedName>
</protein>
<gene>
    <name evidence="1" type="ORF">E6O75_ATG07295</name>
</gene>
<organism evidence="1 2">
    <name type="scientific">Venturia nashicola</name>
    <dbReference type="NCBI Taxonomy" id="86259"/>
    <lineage>
        <taxon>Eukaryota</taxon>
        <taxon>Fungi</taxon>
        <taxon>Dikarya</taxon>
        <taxon>Ascomycota</taxon>
        <taxon>Pezizomycotina</taxon>
        <taxon>Dothideomycetes</taxon>
        <taxon>Pleosporomycetidae</taxon>
        <taxon>Venturiales</taxon>
        <taxon>Venturiaceae</taxon>
        <taxon>Venturia</taxon>
    </lineage>
</organism>
<dbReference type="EMBL" id="SNSC02000024">
    <property type="protein sequence ID" value="TID14063.1"/>
    <property type="molecule type" value="Genomic_DNA"/>
</dbReference>
<comment type="caution">
    <text evidence="1">The sequence shown here is derived from an EMBL/GenBank/DDBJ whole genome shotgun (WGS) entry which is preliminary data.</text>
</comment>
<keyword evidence="2" id="KW-1185">Reference proteome</keyword>
<evidence type="ECO:0000313" key="2">
    <source>
        <dbReference type="Proteomes" id="UP000298493"/>
    </source>
</evidence>
<dbReference type="AlphaFoldDB" id="A0A4Z1NTS1"/>
<dbReference type="Proteomes" id="UP000298493">
    <property type="component" value="Unassembled WGS sequence"/>
</dbReference>
<evidence type="ECO:0000313" key="1">
    <source>
        <dbReference type="EMBL" id="TID14063.1"/>
    </source>
</evidence>
<sequence>MASQHGNMASDSGSLEPLAGRAGIYNVQPLRQCLHCMVHNSQVCTSFRSTVVIVIRRNGFPNEKQSYSQFDQFSVTMNIMFSQIRHQADKNTGLSAYSWMLRHGNTKLGLYDSVSVSSECATNIAKDVSLLKCSWKLSVTLKLMREQFNGLFCGRPSGSKAASRHSSLWTHSVIGDDFS</sequence>
<proteinExistence type="predicted"/>
<name>A0A4Z1NTS1_9PEZI</name>
<accession>A0A4Z1NTS1</accession>
<reference evidence="1 2" key="1">
    <citation type="submission" date="2019-04" db="EMBL/GenBank/DDBJ databases">
        <title>High contiguity whole genome sequence and gene annotation resource for two Venturia nashicola isolates.</title>
        <authorList>
            <person name="Prokchorchik M."/>
            <person name="Won K."/>
            <person name="Lee Y."/>
            <person name="Choi E.D."/>
            <person name="Segonzac C."/>
            <person name="Sohn K.H."/>
        </authorList>
    </citation>
    <scope>NUCLEOTIDE SEQUENCE [LARGE SCALE GENOMIC DNA]</scope>
    <source>
        <strain evidence="1 2">PRI2</strain>
    </source>
</reference>